<dbReference type="EMBL" id="CAMPGE010002479">
    <property type="protein sequence ID" value="CAI2361282.1"/>
    <property type="molecule type" value="Genomic_DNA"/>
</dbReference>
<dbReference type="Proteomes" id="UP001295684">
    <property type="component" value="Unassembled WGS sequence"/>
</dbReference>
<organism evidence="2 3">
    <name type="scientific">Euplotes crassus</name>
    <dbReference type="NCBI Taxonomy" id="5936"/>
    <lineage>
        <taxon>Eukaryota</taxon>
        <taxon>Sar</taxon>
        <taxon>Alveolata</taxon>
        <taxon>Ciliophora</taxon>
        <taxon>Intramacronucleata</taxon>
        <taxon>Spirotrichea</taxon>
        <taxon>Hypotrichia</taxon>
        <taxon>Euplotida</taxon>
        <taxon>Euplotidae</taxon>
        <taxon>Moneuplotes</taxon>
    </lineage>
</organism>
<dbReference type="AlphaFoldDB" id="A0AAD1U6B6"/>
<accession>A0AAD1U6B6</accession>
<sequence length="288" mass="32554">MSKRVLRTAKKVINCCNLSEKGIKNALNNAFKSVVKNRQSEKTLESTINLIEDFIEEFTKSSMNLMGKYLNEESKRKIATGPIISRLANASKLNYKFPLDLLSSKPESKESEIEKEHTILKSSESQNSVEFLHLVQTKKNKLSPSKNSGSSEVEQEEEAKIQKKPSACKDQLSVAQDRSIEECTKPQESEILSEKEDKLKQIESNDKSDVIEINSQTKKDPNLEHKVGVSQKMSKEGPEPDNLHSFPELPSHSCQICTDSFSNTYTFTQHLIQHHFPLTLKCPVPKCT</sequence>
<feature type="compositionally biased region" description="Polar residues" evidence="1">
    <location>
        <begin position="142"/>
        <end position="152"/>
    </location>
</feature>
<evidence type="ECO:0000256" key="1">
    <source>
        <dbReference type="SAM" id="MobiDB-lite"/>
    </source>
</evidence>
<name>A0AAD1U6B6_EUPCR</name>
<protein>
    <submittedName>
        <fullName evidence="2">Uncharacterized protein</fullName>
    </submittedName>
</protein>
<comment type="caution">
    <text evidence="2">The sequence shown here is derived from an EMBL/GenBank/DDBJ whole genome shotgun (WGS) entry which is preliminary data.</text>
</comment>
<evidence type="ECO:0000313" key="2">
    <source>
        <dbReference type="EMBL" id="CAI2361282.1"/>
    </source>
</evidence>
<feature type="region of interest" description="Disordered" evidence="1">
    <location>
        <begin position="136"/>
        <end position="172"/>
    </location>
</feature>
<reference evidence="2" key="1">
    <citation type="submission" date="2023-07" db="EMBL/GenBank/DDBJ databases">
        <authorList>
            <consortium name="AG Swart"/>
            <person name="Singh M."/>
            <person name="Singh A."/>
            <person name="Seah K."/>
            <person name="Emmerich C."/>
        </authorList>
    </citation>
    <scope>NUCLEOTIDE SEQUENCE</scope>
    <source>
        <strain evidence="2">DP1</strain>
    </source>
</reference>
<keyword evidence="3" id="KW-1185">Reference proteome</keyword>
<evidence type="ECO:0000313" key="3">
    <source>
        <dbReference type="Proteomes" id="UP001295684"/>
    </source>
</evidence>
<proteinExistence type="predicted"/>
<gene>
    <name evidence="2" type="ORF">ECRASSUSDP1_LOCUS2592</name>
</gene>